<dbReference type="InterPro" id="IPR027417">
    <property type="entry name" value="P-loop_NTPase"/>
</dbReference>
<name>A0ABN2U636_9MICC</name>
<dbReference type="PANTHER" id="PTHR42781">
    <property type="entry name" value="SPERMIDINE/PUTRESCINE IMPORT ATP-BINDING PROTEIN POTA"/>
    <property type="match status" value="1"/>
</dbReference>
<organism evidence="5 6">
    <name type="scientific">Yaniella flava</name>
    <dbReference type="NCBI Taxonomy" id="287930"/>
    <lineage>
        <taxon>Bacteria</taxon>
        <taxon>Bacillati</taxon>
        <taxon>Actinomycetota</taxon>
        <taxon>Actinomycetes</taxon>
        <taxon>Micrococcales</taxon>
        <taxon>Micrococcaceae</taxon>
        <taxon>Yaniella</taxon>
    </lineage>
</organism>
<evidence type="ECO:0000313" key="6">
    <source>
        <dbReference type="Proteomes" id="UP001501461"/>
    </source>
</evidence>
<keyword evidence="3 5" id="KW-0067">ATP-binding</keyword>
<evidence type="ECO:0000256" key="3">
    <source>
        <dbReference type="ARBA" id="ARBA00022840"/>
    </source>
</evidence>
<dbReference type="EMBL" id="BAAAMN010000009">
    <property type="protein sequence ID" value="GAA2028697.1"/>
    <property type="molecule type" value="Genomic_DNA"/>
</dbReference>
<keyword evidence="2" id="KW-0547">Nucleotide-binding</keyword>
<dbReference type="SUPFAM" id="SSF52540">
    <property type="entry name" value="P-loop containing nucleoside triphosphate hydrolases"/>
    <property type="match status" value="1"/>
</dbReference>
<reference evidence="5 6" key="1">
    <citation type="journal article" date="2019" name="Int. J. Syst. Evol. Microbiol.">
        <title>The Global Catalogue of Microorganisms (GCM) 10K type strain sequencing project: providing services to taxonomists for standard genome sequencing and annotation.</title>
        <authorList>
            <consortium name="The Broad Institute Genomics Platform"/>
            <consortium name="The Broad Institute Genome Sequencing Center for Infectious Disease"/>
            <person name="Wu L."/>
            <person name="Ma J."/>
        </authorList>
    </citation>
    <scope>NUCLEOTIDE SEQUENCE [LARGE SCALE GENOMIC DNA]</scope>
    <source>
        <strain evidence="5 6">JCM 13595</strain>
    </source>
</reference>
<comment type="caution">
    <text evidence="5">The sequence shown here is derived from an EMBL/GenBank/DDBJ whole genome shotgun (WGS) entry which is preliminary data.</text>
</comment>
<dbReference type="GO" id="GO:0005524">
    <property type="term" value="F:ATP binding"/>
    <property type="evidence" value="ECO:0007669"/>
    <property type="project" value="UniProtKB-KW"/>
</dbReference>
<keyword evidence="6" id="KW-1185">Reference proteome</keyword>
<dbReference type="PANTHER" id="PTHR42781:SF4">
    <property type="entry name" value="SPERMIDINE_PUTRESCINE IMPORT ATP-BINDING PROTEIN POTA"/>
    <property type="match status" value="1"/>
</dbReference>
<dbReference type="SMART" id="SM00382">
    <property type="entry name" value="AAA"/>
    <property type="match status" value="1"/>
</dbReference>
<gene>
    <name evidence="5" type="ORF">GCM10009720_05570</name>
</gene>
<feature type="domain" description="ABC transporter" evidence="4">
    <location>
        <begin position="4"/>
        <end position="235"/>
    </location>
</feature>
<dbReference type="InterPro" id="IPR003439">
    <property type="entry name" value="ABC_transporter-like_ATP-bd"/>
</dbReference>
<dbReference type="InterPro" id="IPR003593">
    <property type="entry name" value="AAA+_ATPase"/>
</dbReference>
<dbReference type="PROSITE" id="PS00211">
    <property type="entry name" value="ABC_TRANSPORTER_1"/>
    <property type="match status" value="1"/>
</dbReference>
<accession>A0ABN2U636</accession>
<dbReference type="RefSeq" id="WP_343956068.1">
    <property type="nucleotide sequence ID" value="NZ_BAAAMN010000009.1"/>
</dbReference>
<dbReference type="InterPro" id="IPR017871">
    <property type="entry name" value="ABC_transporter-like_CS"/>
</dbReference>
<evidence type="ECO:0000256" key="2">
    <source>
        <dbReference type="ARBA" id="ARBA00022741"/>
    </source>
</evidence>
<dbReference type="SUPFAM" id="SSF50331">
    <property type="entry name" value="MOP-like"/>
    <property type="match status" value="1"/>
</dbReference>
<protein>
    <submittedName>
        <fullName evidence="5">ABC transporter ATP-binding protein</fullName>
    </submittedName>
</protein>
<evidence type="ECO:0000313" key="5">
    <source>
        <dbReference type="EMBL" id="GAA2028697.1"/>
    </source>
</evidence>
<sequence>MSNLEIRDLRKSFKDTHVLRGIDVDIHSGAFVSLLGPSGCGKTTLLRCIAGLESPSDGKIFIGGEDVTNLSPEKRRLGVMFQSYALFPHMTVLENVRFGLRMLQDRGAAEQRASAKAALETVRMEAFASRMPSELSGGQQQRVALARSIAFNPRVLLLDEPLSNLDARLREDMQIELVELHREMGLTTVFVTHDQHEAMAMSDTVILMRDGEIEQEGSPTDLYRTPQTQFSAEFIGSANLIPAHAKNGRVTFDGSDITVPLPNPQAEGAGFLVLRQEVLSFGLEKGESADASMPGTLQTSIFQGAHSVAHVESAGHPLKIIRSGSAAIPAGGEGVLSWNSKESTWISDRDGSRG</sequence>
<evidence type="ECO:0000256" key="1">
    <source>
        <dbReference type="ARBA" id="ARBA00022448"/>
    </source>
</evidence>
<dbReference type="InterPro" id="IPR008995">
    <property type="entry name" value="Mo/tungstate-bd_C_term_dom"/>
</dbReference>
<keyword evidence="1" id="KW-0813">Transport</keyword>
<dbReference type="InterPro" id="IPR050093">
    <property type="entry name" value="ABC_SmlMolc_Importer"/>
</dbReference>
<proteinExistence type="predicted"/>
<evidence type="ECO:0000259" key="4">
    <source>
        <dbReference type="PROSITE" id="PS50893"/>
    </source>
</evidence>
<dbReference type="Gene3D" id="3.40.50.300">
    <property type="entry name" value="P-loop containing nucleotide triphosphate hydrolases"/>
    <property type="match status" value="1"/>
</dbReference>
<dbReference type="Proteomes" id="UP001501461">
    <property type="component" value="Unassembled WGS sequence"/>
</dbReference>
<dbReference type="PROSITE" id="PS50893">
    <property type="entry name" value="ABC_TRANSPORTER_2"/>
    <property type="match status" value="1"/>
</dbReference>
<dbReference type="Pfam" id="PF00005">
    <property type="entry name" value="ABC_tran"/>
    <property type="match status" value="1"/>
</dbReference>